<dbReference type="EMBL" id="CP054160">
    <property type="protein sequence ID" value="QKJ60789.1"/>
    <property type="molecule type" value="Genomic_DNA"/>
</dbReference>
<gene>
    <name evidence="1" type="ORF">G9399_24020</name>
</gene>
<proteinExistence type="predicted"/>
<evidence type="ECO:0000313" key="2">
    <source>
        <dbReference type="Proteomes" id="UP000503464"/>
    </source>
</evidence>
<reference evidence="2" key="1">
    <citation type="submission" date="2020-03" db="EMBL/GenBank/DDBJ databases">
        <title>Genome sequences of seven Enterobacteriaceae strains isolated from Canadian wastewater treatment facilities.</title>
        <authorList>
            <person name="Huang H."/>
            <person name="Chmara J.T."/>
            <person name="Duceppe M.-O."/>
        </authorList>
    </citation>
    <scope>NUCLEOTIDE SEQUENCE [LARGE SCALE GENOMIC DNA]</scope>
    <source>
        <strain evidence="2">Biosolid 3</strain>
    </source>
</reference>
<dbReference type="Proteomes" id="UP000503464">
    <property type="component" value="Chromosome"/>
</dbReference>
<name>A0AAE7JV88_SERFO</name>
<dbReference type="RefSeq" id="WP_162304315.1">
    <property type="nucleotide sequence ID" value="NZ_CP054160.3"/>
</dbReference>
<sequence>MRELKTAELTTVSGGAFNFLDSAKGFYNFLRSEKNPLNGTVIGKTISGAIGNIMYPMINSVITVLSSFIRK</sequence>
<accession>A0AAE7JV88</accession>
<dbReference type="AlphaFoldDB" id="A0AAE7JV88"/>
<organism evidence="1 2">
    <name type="scientific">Serratia fonticola</name>
    <dbReference type="NCBI Taxonomy" id="47917"/>
    <lineage>
        <taxon>Bacteria</taxon>
        <taxon>Pseudomonadati</taxon>
        <taxon>Pseudomonadota</taxon>
        <taxon>Gammaproteobacteria</taxon>
        <taxon>Enterobacterales</taxon>
        <taxon>Yersiniaceae</taxon>
        <taxon>Serratia</taxon>
    </lineage>
</organism>
<evidence type="ECO:0000313" key="1">
    <source>
        <dbReference type="EMBL" id="QKJ60789.1"/>
    </source>
</evidence>
<protein>
    <submittedName>
        <fullName evidence="1">Uncharacterized protein</fullName>
    </submittedName>
</protein>